<accession>A0ABX0X6K2</accession>
<organism evidence="2 3">
    <name type="scientific">Neolewinella antarctica</name>
    <dbReference type="NCBI Taxonomy" id="442734"/>
    <lineage>
        <taxon>Bacteria</taxon>
        <taxon>Pseudomonadati</taxon>
        <taxon>Bacteroidota</taxon>
        <taxon>Saprospiria</taxon>
        <taxon>Saprospirales</taxon>
        <taxon>Lewinellaceae</taxon>
        <taxon>Neolewinella</taxon>
    </lineage>
</organism>
<comment type="caution">
    <text evidence="2">The sequence shown here is derived from an EMBL/GenBank/DDBJ whole genome shotgun (WGS) entry which is preliminary data.</text>
</comment>
<dbReference type="Proteomes" id="UP000770785">
    <property type="component" value="Unassembled WGS sequence"/>
</dbReference>
<gene>
    <name evidence="2" type="ORF">GGR27_000100</name>
</gene>
<proteinExistence type="predicted"/>
<name>A0ABX0X6K2_9BACT</name>
<dbReference type="RefSeq" id="WP_168035440.1">
    <property type="nucleotide sequence ID" value="NZ_JAATJH010000001.1"/>
</dbReference>
<feature type="signal peptide" evidence="1">
    <location>
        <begin position="1"/>
        <end position="23"/>
    </location>
</feature>
<evidence type="ECO:0000313" key="2">
    <source>
        <dbReference type="EMBL" id="NJC24619.1"/>
    </source>
</evidence>
<dbReference type="Pfam" id="PF13585">
    <property type="entry name" value="CHU_C"/>
    <property type="match status" value="1"/>
</dbReference>
<feature type="chain" id="PRO_5045263967" evidence="1">
    <location>
        <begin position="24"/>
        <end position="572"/>
    </location>
</feature>
<evidence type="ECO:0000256" key="1">
    <source>
        <dbReference type="SAM" id="SignalP"/>
    </source>
</evidence>
<keyword evidence="1" id="KW-0732">Signal</keyword>
<sequence>MFYPKILRTCVSALLFLCIWSFATGQCLRPALAVINSCVSVATTNDPTRRVEVEFIILRTEGVLIDVDDIGIDLPANGFGRVNGDVGTAPDGTPYPCGFTEVGAVNLNGCNESVGLNPGVAQENLPANSYVIFITTAGVTAADIARIDFSAYCNGNLDGQNTLYVLQNACKRTISALANRPGATNLRTVVVHTPCGPDSLTYDTNLISTTDGSYYDATTDSYGERADCGVPLPGSQACESEIPILVYCDGAPPRILPLLDILDTYPRSLSPYAFYDNLADARRDSDRITEVTYATTRFDTIQFRAECPTATQDYFGSILVLREDTTQSSLTCTNLDAAGNSLPEGTIRIETRRPTSLFFDSQGLFTYQSADDPGPPPLPVLADGGAMTLTGLAPGRYVGSVTTVWGCQLASCTFTVGDPPCANDVTLVEVPVLTNETFTTPVTGEILNDTNPTTVVPFPLDTGCDSLVRYTLLIEQLPPDLRGIDVYLPSAFSPNGDGINDAYQIGVGERIEEILSVQIFDRWGGLIYDGLEDWRGRNDVKDAPVGTYVVRVIARTDLGTTKIFSQVLSLIR</sequence>
<dbReference type="EMBL" id="JAATJH010000001">
    <property type="protein sequence ID" value="NJC24619.1"/>
    <property type="molecule type" value="Genomic_DNA"/>
</dbReference>
<keyword evidence="3" id="KW-1185">Reference proteome</keyword>
<reference evidence="2 3" key="1">
    <citation type="submission" date="2020-03" db="EMBL/GenBank/DDBJ databases">
        <title>Genomic Encyclopedia of Type Strains, Phase IV (KMG-IV): sequencing the most valuable type-strain genomes for metagenomic binning, comparative biology and taxonomic classification.</title>
        <authorList>
            <person name="Goeker M."/>
        </authorList>
    </citation>
    <scope>NUCLEOTIDE SEQUENCE [LARGE SCALE GENOMIC DNA]</scope>
    <source>
        <strain evidence="2 3">DSM 105096</strain>
    </source>
</reference>
<evidence type="ECO:0000313" key="3">
    <source>
        <dbReference type="Proteomes" id="UP000770785"/>
    </source>
</evidence>
<protein>
    <submittedName>
        <fullName evidence="2">Gliding motility-associated-like protein</fullName>
    </submittedName>
</protein>